<evidence type="ECO:0000256" key="2">
    <source>
        <dbReference type="SAM" id="MobiDB-lite"/>
    </source>
</evidence>
<keyword evidence="4" id="KW-1185">Reference proteome</keyword>
<sequence length="216" mass="24784">MVGMLATCAGSSGRVQPPPGPHRVPAYCEAAPEPRQRRGRGGAKGYEIVQKDWFNVDYNYKNGILRSVVDREAAKCYKDWKSSLHCHYKRYGRESLPRNMRNQVHWDRCCDRFSGDKFQKISETNKTNHSNQKYPSLHGRLSYSQHRNKKKSYREQMKIYDNQVKMLELMSKLQPNIQLPMIARPEPVDLDAPLPPSDDDSPDDDSAVGDVASLDE</sequence>
<dbReference type="Proteomes" id="UP000030645">
    <property type="component" value="Unassembled WGS sequence"/>
</dbReference>
<dbReference type="EMBL" id="KE345304">
    <property type="protein sequence ID" value="EXB99743.1"/>
    <property type="molecule type" value="Genomic_DNA"/>
</dbReference>
<feature type="region of interest" description="Disordered" evidence="2">
    <location>
        <begin position="181"/>
        <end position="216"/>
    </location>
</feature>
<feature type="coiled-coil region" evidence="1">
    <location>
        <begin position="143"/>
        <end position="170"/>
    </location>
</feature>
<reference evidence="4" key="1">
    <citation type="submission" date="2013-01" db="EMBL/GenBank/DDBJ databases">
        <title>Draft Genome Sequence of a Mulberry Tree, Morus notabilis C.K. Schneid.</title>
        <authorList>
            <person name="He N."/>
            <person name="Zhao S."/>
        </authorList>
    </citation>
    <scope>NUCLEOTIDE SEQUENCE</scope>
</reference>
<accession>W9RYY9</accession>
<keyword evidence="1" id="KW-0175">Coiled coil</keyword>
<organism evidence="3 4">
    <name type="scientific">Morus notabilis</name>
    <dbReference type="NCBI Taxonomy" id="981085"/>
    <lineage>
        <taxon>Eukaryota</taxon>
        <taxon>Viridiplantae</taxon>
        <taxon>Streptophyta</taxon>
        <taxon>Embryophyta</taxon>
        <taxon>Tracheophyta</taxon>
        <taxon>Spermatophyta</taxon>
        <taxon>Magnoliopsida</taxon>
        <taxon>eudicotyledons</taxon>
        <taxon>Gunneridae</taxon>
        <taxon>Pentapetalae</taxon>
        <taxon>rosids</taxon>
        <taxon>fabids</taxon>
        <taxon>Rosales</taxon>
        <taxon>Moraceae</taxon>
        <taxon>Moreae</taxon>
        <taxon>Morus</taxon>
    </lineage>
</organism>
<feature type="compositionally biased region" description="Acidic residues" evidence="2">
    <location>
        <begin position="197"/>
        <end position="216"/>
    </location>
</feature>
<evidence type="ECO:0000256" key="1">
    <source>
        <dbReference type="SAM" id="Coils"/>
    </source>
</evidence>
<gene>
    <name evidence="3" type="ORF">L484_023273</name>
</gene>
<name>W9RYY9_9ROSA</name>
<proteinExistence type="predicted"/>
<evidence type="ECO:0000313" key="3">
    <source>
        <dbReference type="EMBL" id="EXB99743.1"/>
    </source>
</evidence>
<protein>
    <submittedName>
        <fullName evidence="3">Uncharacterized protein</fullName>
    </submittedName>
</protein>
<evidence type="ECO:0000313" key="4">
    <source>
        <dbReference type="Proteomes" id="UP000030645"/>
    </source>
</evidence>
<dbReference type="AlphaFoldDB" id="W9RYY9"/>